<reference evidence="1" key="1">
    <citation type="journal article" date="2023" name="BMC Genomics">
        <title>Chromosome-level genome assemblies of Cutaneotrichosporon spp. (Trichosporonales, Basidiomycota) reveal imbalanced evolution between nucleotide sequences and chromosome synteny.</title>
        <authorList>
            <person name="Kobayashi Y."/>
            <person name="Kayamori A."/>
            <person name="Aoki K."/>
            <person name="Shiwa Y."/>
            <person name="Matsutani M."/>
            <person name="Fujita N."/>
            <person name="Sugita T."/>
            <person name="Iwasaki W."/>
            <person name="Tanaka N."/>
            <person name="Takashima M."/>
        </authorList>
    </citation>
    <scope>NUCLEOTIDE SEQUENCE</scope>
    <source>
        <strain evidence="1">HIS019</strain>
    </source>
</reference>
<keyword evidence="2" id="KW-1185">Reference proteome</keyword>
<dbReference type="KEGG" id="ccac:CcaHIS019_0704440"/>
<protein>
    <submittedName>
        <fullName evidence="1">Uncharacterized protein</fullName>
    </submittedName>
</protein>
<dbReference type="InterPro" id="IPR023159">
    <property type="entry name" value="SO1590-like_sf"/>
</dbReference>
<proteinExistence type="predicted"/>
<organism evidence="1 2">
    <name type="scientific">Cutaneotrichosporon cavernicola</name>
    <dbReference type="NCBI Taxonomy" id="279322"/>
    <lineage>
        <taxon>Eukaryota</taxon>
        <taxon>Fungi</taxon>
        <taxon>Dikarya</taxon>
        <taxon>Basidiomycota</taxon>
        <taxon>Agaricomycotina</taxon>
        <taxon>Tremellomycetes</taxon>
        <taxon>Trichosporonales</taxon>
        <taxon>Trichosporonaceae</taxon>
        <taxon>Cutaneotrichosporon</taxon>
    </lineage>
</organism>
<name>A0AA48QYZ7_9TREE</name>
<accession>A0AA48QYZ7</accession>
<evidence type="ECO:0000313" key="1">
    <source>
        <dbReference type="EMBL" id="BEI94863.1"/>
    </source>
</evidence>
<dbReference type="Proteomes" id="UP001233271">
    <property type="component" value="Chromosome 7b"/>
</dbReference>
<dbReference type="AlphaFoldDB" id="A0AA48QYZ7"/>
<evidence type="ECO:0000313" key="2">
    <source>
        <dbReference type="Proteomes" id="UP001233271"/>
    </source>
</evidence>
<dbReference type="GeneID" id="85498733"/>
<dbReference type="InterPro" id="IPR021607">
    <property type="entry name" value="DUF3224"/>
</dbReference>
<dbReference type="EMBL" id="AP028219">
    <property type="protein sequence ID" value="BEI94863.1"/>
    <property type="molecule type" value="Genomic_DNA"/>
</dbReference>
<dbReference type="Gene3D" id="2.40.350.10">
    <property type="entry name" value="SO1590-like"/>
    <property type="match status" value="1"/>
</dbReference>
<dbReference type="RefSeq" id="XP_060460128.1">
    <property type="nucleotide sequence ID" value="XM_060603878.1"/>
</dbReference>
<gene>
    <name evidence="1" type="ORF">CcaverHIS019_0704440</name>
</gene>
<dbReference type="SUPFAM" id="SSF159238">
    <property type="entry name" value="SO1590-like"/>
    <property type="match status" value="1"/>
</dbReference>
<sequence>MKLTAISNDTWYASSPIQAPNYKTPQIVTMTMETEYKGDFEGVSVASYAMAAYNPHKTEGEEGCAGGHGDWTFAGIATFAGTVQGKKGTFATRVTGQVRHGWSEATNTIVEGTGTDELAGISGSGCFKVQVPKESRIKDLEVQWEVEFK</sequence>
<dbReference type="Pfam" id="PF11528">
    <property type="entry name" value="DUF3224"/>
    <property type="match status" value="1"/>
</dbReference>